<reference evidence="2 3" key="1">
    <citation type="journal article" date="2010" name="Stand. Genomic Sci.">
        <title>Complete genome sequence of Methanoplanus petrolearius type strain (SEBR 4847).</title>
        <authorList>
            <person name="Brambilla E."/>
            <person name="Djao O.D."/>
            <person name="Daligault H."/>
            <person name="Lapidus A."/>
            <person name="Lucas S."/>
            <person name="Hammon N."/>
            <person name="Nolan M."/>
            <person name="Tice H."/>
            <person name="Cheng J.F."/>
            <person name="Han C."/>
            <person name="Tapia R."/>
            <person name="Goodwin L."/>
            <person name="Pitluck S."/>
            <person name="Liolios K."/>
            <person name="Ivanova N."/>
            <person name="Mavromatis K."/>
            <person name="Mikhailova N."/>
            <person name="Pati A."/>
            <person name="Chen A."/>
            <person name="Palaniappan K."/>
            <person name="Land M."/>
            <person name="Hauser L."/>
            <person name="Chang Y.J."/>
            <person name="Jeffries C.D."/>
            <person name="Rohde M."/>
            <person name="Spring S."/>
            <person name="Sikorski J."/>
            <person name="Goker M."/>
            <person name="Woyke T."/>
            <person name="Bristow J."/>
            <person name="Eisen J.A."/>
            <person name="Markowitz V."/>
            <person name="Hugenholtz P."/>
            <person name="Kyrpides N.C."/>
            <person name="Klenk H.P."/>
        </authorList>
    </citation>
    <scope>NUCLEOTIDE SEQUENCE [LARGE SCALE GENOMIC DNA]</scope>
    <source>
        <strain evidence="3">DSM 11571 / OCM 486 / SEBR 4847</strain>
    </source>
</reference>
<dbReference type="AlphaFoldDB" id="E1RHK9"/>
<keyword evidence="3" id="KW-1185">Reference proteome</keyword>
<evidence type="ECO:0000313" key="2">
    <source>
        <dbReference type="EMBL" id="ADN35318.1"/>
    </source>
</evidence>
<accession>E1RHK9</accession>
<dbReference type="GeneID" id="9742992"/>
<dbReference type="KEGG" id="mpi:Mpet_0544"/>
<gene>
    <name evidence="2" type="ordered locus">Mpet_0544</name>
</gene>
<dbReference type="PANTHER" id="PTHR43792">
    <property type="entry name" value="GNAT FAMILY, PUTATIVE (AFU_ORTHOLOGUE AFUA_3G00765)-RELATED-RELATED"/>
    <property type="match status" value="1"/>
</dbReference>
<evidence type="ECO:0000313" key="3">
    <source>
        <dbReference type="Proteomes" id="UP000006565"/>
    </source>
</evidence>
<dbReference type="RefSeq" id="WP_013328496.1">
    <property type="nucleotide sequence ID" value="NC_014507.1"/>
</dbReference>
<evidence type="ECO:0000259" key="1">
    <source>
        <dbReference type="PROSITE" id="PS51186"/>
    </source>
</evidence>
<dbReference type="HOGENOM" id="CLU_013985_3_6_2"/>
<dbReference type="InterPro" id="IPR000182">
    <property type="entry name" value="GNAT_dom"/>
</dbReference>
<dbReference type="Gene3D" id="3.40.630.30">
    <property type="match status" value="1"/>
</dbReference>
<sequence>MKTNWSGEKIAVSYVRPEDLEDICKMLAKETVCRWLFFGPNTPEATTAYFTPLIESVSAALYEGRIPESPVFTISSKKNREFAGQCAILPVEFSPGSYLIGYQIDDKYHGKGFGTEACEFLVYYAFTFTDAYRLNGDTAEGNTASRKIMERCGFEFEGRRKKYWHAHGDYYDQLLYGLLKEALDESFQEYLRLKWG</sequence>
<keyword evidence="2" id="KW-0808">Transferase</keyword>
<dbReference type="GO" id="GO:0016747">
    <property type="term" value="F:acyltransferase activity, transferring groups other than amino-acyl groups"/>
    <property type="evidence" value="ECO:0007669"/>
    <property type="project" value="InterPro"/>
</dbReference>
<dbReference type="EMBL" id="CP002117">
    <property type="protein sequence ID" value="ADN35318.1"/>
    <property type="molecule type" value="Genomic_DNA"/>
</dbReference>
<dbReference type="InterPro" id="IPR051531">
    <property type="entry name" value="N-acetyltransferase"/>
</dbReference>
<dbReference type="Proteomes" id="UP000006565">
    <property type="component" value="Chromosome"/>
</dbReference>
<dbReference type="STRING" id="679926.Mpet_0544"/>
<dbReference type="SUPFAM" id="SSF55729">
    <property type="entry name" value="Acyl-CoA N-acyltransferases (Nat)"/>
    <property type="match status" value="1"/>
</dbReference>
<protein>
    <submittedName>
        <fullName evidence="2">GCN5-related N-acetyltransferase</fullName>
    </submittedName>
</protein>
<name>E1RHK9_METP4</name>
<proteinExistence type="predicted"/>
<organism evidence="2 3">
    <name type="scientific">Methanolacinia petrolearia (strain DSM 11571 / OCM 486 / SEBR 4847)</name>
    <name type="common">Methanoplanus petrolearius</name>
    <dbReference type="NCBI Taxonomy" id="679926"/>
    <lineage>
        <taxon>Archaea</taxon>
        <taxon>Methanobacteriati</taxon>
        <taxon>Methanobacteriota</taxon>
        <taxon>Stenosarchaea group</taxon>
        <taxon>Methanomicrobia</taxon>
        <taxon>Methanomicrobiales</taxon>
        <taxon>Methanomicrobiaceae</taxon>
        <taxon>Methanolacinia</taxon>
    </lineage>
</organism>
<dbReference type="InterPro" id="IPR016181">
    <property type="entry name" value="Acyl_CoA_acyltransferase"/>
</dbReference>
<feature type="domain" description="N-acetyltransferase" evidence="1">
    <location>
        <begin position="10"/>
        <end position="177"/>
    </location>
</feature>
<dbReference type="Pfam" id="PF13302">
    <property type="entry name" value="Acetyltransf_3"/>
    <property type="match status" value="1"/>
</dbReference>
<dbReference type="PROSITE" id="PS51186">
    <property type="entry name" value="GNAT"/>
    <property type="match status" value="1"/>
</dbReference>
<dbReference type="OrthoDB" id="120213at2157"/>
<dbReference type="eggNOG" id="arCOG00842">
    <property type="taxonomic scope" value="Archaea"/>
</dbReference>